<dbReference type="InterPro" id="IPR003488">
    <property type="entry name" value="DprA"/>
</dbReference>
<evidence type="ECO:0000313" key="4">
    <source>
        <dbReference type="Proteomes" id="UP000233375"/>
    </source>
</evidence>
<dbReference type="PANTHER" id="PTHR43022">
    <property type="entry name" value="PROTEIN SMF"/>
    <property type="match status" value="1"/>
</dbReference>
<name>A0A2N0Z6P7_9BACI</name>
<dbReference type="AlphaFoldDB" id="A0A2N0Z6P7"/>
<proteinExistence type="inferred from homology"/>
<comment type="caution">
    <text evidence="3">The sequence shown here is derived from an EMBL/GenBank/DDBJ whole genome shotgun (WGS) entry which is preliminary data.</text>
</comment>
<accession>A0A2N0Z6P7</accession>
<evidence type="ECO:0000259" key="2">
    <source>
        <dbReference type="Pfam" id="PF02481"/>
    </source>
</evidence>
<protein>
    <submittedName>
        <fullName evidence="3">DNA-protecting protein DprA</fullName>
    </submittedName>
</protein>
<dbReference type="NCBIfam" id="TIGR00732">
    <property type="entry name" value="dprA"/>
    <property type="match status" value="1"/>
</dbReference>
<keyword evidence="4" id="KW-1185">Reference proteome</keyword>
<dbReference type="GO" id="GO:0009294">
    <property type="term" value="P:DNA-mediated transformation"/>
    <property type="evidence" value="ECO:0007669"/>
    <property type="project" value="InterPro"/>
</dbReference>
<dbReference type="InterPro" id="IPR057666">
    <property type="entry name" value="DrpA_SLOG"/>
</dbReference>
<dbReference type="Proteomes" id="UP000233375">
    <property type="component" value="Unassembled WGS sequence"/>
</dbReference>
<gene>
    <name evidence="3" type="primary">dprA</name>
    <name evidence="3" type="ORF">CWS01_02665</name>
</gene>
<dbReference type="Pfam" id="PF02481">
    <property type="entry name" value="DNA_processg_A"/>
    <property type="match status" value="1"/>
</dbReference>
<organism evidence="3 4">
    <name type="scientific">Niallia nealsonii</name>
    <dbReference type="NCBI Taxonomy" id="115979"/>
    <lineage>
        <taxon>Bacteria</taxon>
        <taxon>Bacillati</taxon>
        <taxon>Bacillota</taxon>
        <taxon>Bacilli</taxon>
        <taxon>Bacillales</taxon>
        <taxon>Bacillaceae</taxon>
        <taxon>Niallia</taxon>
    </lineage>
</organism>
<dbReference type="EMBL" id="PISE01000006">
    <property type="protein sequence ID" value="PKG25182.1"/>
    <property type="molecule type" value="Genomic_DNA"/>
</dbReference>
<feature type="domain" description="Smf/DprA SLOG" evidence="2">
    <location>
        <begin position="97"/>
        <end position="306"/>
    </location>
</feature>
<evidence type="ECO:0000256" key="1">
    <source>
        <dbReference type="ARBA" id="ARBA00006525"/>
    </source>
</evidence>
<dbReference type="Gene3D" id="3.40.50.450">
    <property type="match status" value="1"/>
</dbReference>
<evidence type="ECO:0000313" key="3">
    <source>
        <dbReference type="EMBL" id="PKG25182.1"/>
    </source>
</evidence>
<reference evidence="3 4" key="1">
    <citation type="journal article" date="2003" name="Int. J. Syst. Evol. Microbiol.">
        <title>Bacillus nealsonii sp. nov., isolated from a spacecraft-assembly facility, whose spores are gamma-radiation resistant.</title>
        <authorList>
            <person name="Venkateswaran K."/>
            <person name="Kempf M."/>
            <person name="Chen F."/>
            <person name="Satomi M."/>
            <person name="Nicholson W."/>
            <person name="Kern R."/>
        </authorList>
    </citation>
    <scope>NUCLEOTIDE SEQUENCE [LARGE SCALE GENOMIC DNA]</scope>
    <source>
        <strain evidence="3 4">FO-92</strain>
    </source>
</reference>
<dbReference type="PANTHER" id="PTHR43022:SF1">
    <property type="entry name" value="PROTEIN SMF"/>
    <property type="match status" value="1"/>
</dbReference>
<dbReference type="SUPFAM" id="SSF102405">
    <property type="entry name" value="MCP/YpsA-like"/>
    <property type="match status" value="1"/>
</dbReference>
<dbReference type="OrthoDB" id="9785707at2"/>
<sequence length="308" mass="35024">MYTYTNFFYYIFFIIVGKEEKRNLYTLNENLIKLHHCRKMSWKTIFTLLKMDPELHMFYSTSNKKLPLPIAKETMEDFHSTFIQEQISQYKHNGITAITYFDSRYPKLLKEIYQPPWVLYTKGDASLMNMPKKLAVVGSRLATNYSHQVIEKLMPDLVQNGIIIASGLAAGVDTLAHKATMANGGKTIAVIAGGLFQIYPKQNIPLAREMMKKHLIISEYPPLSKPMKWQFPMRNRIISGICNGTLVMEAKRKSGSLITANFALNEGRDVFAIPGSIFSPFSVGANELIKAGAKPVLSAEDILEEWHY</sequence>
<comment type="similarity">
    <text evidence="1">Belongs to the DprA/Smf family.</text>
</comment>